<dbReference type="EMBL" id="ML179039">
    <property type="protein sequence ID" value="THV07206.1"/>
    <property type="molecule type" value="Genomic_DNA"/>
</dbReference>
<proteinExistence type="predicted"/>
<dbReference type="Proteomes" id="UP000297245">
    <property type="component" value="Unassembled WGS sequence"/>
</dbReference>
<reference evidence="1 2" key="1">
    <citation type="journal article" date="2019" name="Nat. Ecol. Evol.">
        <title>Megaphylogeny resolves global patterns of mushroom evolution.</title>
        <authorList>
            <person name="Varga T."/>
            <person name="Krizsan K."/>
            <person name="Foldi C."/>
            <person name="Dima B."/>
            <person name="Sanchez-Garcia M."/>
            <person name="Sanchez-Ramirez S."/>
            <person name="Szollosi G.J."/>
            <person name="Szarkandi J.G."/>
            <person name="Papp V."/>
            <person name="Albert L."/>
            <person name="Andreopoulos W."/>
            <person name="Angelini C."/>
            <person name="Antonin V."/>
            <person name="Barry K.W."/>
            <person name="Bougher N.L."/>
            <person name="Buchanan P."/>
            <person name="Buyck B."/>
            <person name="Bense V."/>
            <person name="Catcheside P."/>
            <person name="Chovatia M."/>
            <person name="Cooper J."/>
            <person name="Damon W."/>
            <person name="Desjardin D."/>
            <person name="Finy P."/>
            <person name="Geml J."/>
            <person name="Haridas S."/>
            <person name="Hughes K."/>
            <person name="Justo A."/>
            <person name="Karasinski D."/>
            <person name="Kautmanova I."/>
            <person name="Kiss B."/>
            <person name="Kocsube S."/>
            <person name="Kotiranta H."/>
            <person name="LaButti K.M."/>
            <person name="Lechner B.E."/>
            <person name="Liimatainen K."/>
            <person name="Lipzen A."/>
            <person name="Lukacs Z."/>
            <person name="Mihaltcheva S."/>
            <person name="Morgado L.N."/>
            <person name="Niskanen T."/>
            <person name="Noordeloos M.E."/>
            <person name="Ohm R.A."/>
            <person name="Ortiz-Santana B."/>
            <person name="Ovrebo C."/>
            <person name="Racz N."/>
            <person name="Riley R."/>
            <person name="Savchenko A."/>
            <person name="Shiryaev A."/>
            <person name="Soop K."/>
            <person name="Spirin V."/>
            <person name="Szebenyi C."/>
            <person name="Tomsovsky M."/>
            <person name="Tulloss R.E."/>
            <person name="Uehling J."/>
            <person name="Grigoriev I.V."/>
            <person name="Vagvolgyi C."/>
            <person name="Papp T."/>
            <person name="Martin F.M."/>
            <person name="Miettinen O."/>
            <person name="Hibbett D.S."/>
            <person name="Nagy L.G."/>
        </authorList>
    </citation>
    <scope>NUCLEOTIDE SEQUENCE [LARGE SCALE GENOMIC DNA]</scope>
    <source>
        <strain evidence="1 2">CBS 962.96</strain>
    </source>
</reference>
<sequence length="61" mass="7270">MIEYGGQTKKIDAGATSTLFYDYFEYRDMILKAYYTEVWKQIFLRKTFLKIFFTGKLSVSC</sequence>
<gene>
    <name evidence="1" type="ORF">K435DRAFT_383100</name>
</gene>
<name>A0A4V6T5R3_DENBC</name>
<dbReference type="AlphaFoldDB" id="A0A4V6T5R3"/>
<evidence type="ECO:0000313" key="1">
    <source>
        <dbReference type="EMBL" id="THV07206.1"/>
    </source>
</evidence>
<evidence type="ECO:0000313" key="2">
    <source>
        <dbReference type="Proteomes" id="UP000297245"/>
    </source>
</evidence>
<keyword evidence="2" id="KW-1185">Reference proteome</keyword>
<protein>
    <submittedName>
        <fullName evidence="1">Uncharacterized protein</fullName>
    </submittedName>
</protein>
<organism evidence="1 2">
    <name type="scientific">Dendrothele bispora (strain CBS 962.96)</name>
    <dbReference type="NCBI Taxonomy" id="1314807"/>
    <lineage>
        <taxon>Eukaryota</taxon>
        <taxon>Fungi</taxon>
        <taxon>Dikarya</taxon>
        <taxon>Basidiomycota</taxon>
        <taxon>Agaricomycotina</taxon>
        <taxon>Agaricomycetes</taxon>
        <taxon>Agaricomycetidae</taxon>
        <taxon>Agaricales</taxon>
        <taxon>Agaricales incertae sedis</taxon>
        <taxon>Dendrothele</taxon>
    </lineage>
</organism>
<accession>A0A4V6T5R3</accession>